<sequence>MRKNKLFSSTRNAPSPLENGLNVTKKPKPGPAWKDEFEYNSSETNSAIINSLSGPIDMLHFSSLQKSQKQLQDDSNSNYYAYDEVYDEMKANTVAIKKDGLNSNRTARYIDGLLDSAKTRKLDLLRSKQKALQKERENEGKEFEDKEQFVTNAYKEQLDLFKTIENEESKAAEGEQKNSSMVSFYSNMLQESDDLKSAAISAANNSIAKNKNTKLENISTNEPDSVKTNREDFLNNQKEIAKLHGETLLINQDNHIIDKRQLLSSGLNLVASKNTSIITKNNYENSNPDKYSRNSENYSARKAKRGYAPHSENTLYGDSNQNNLENHNTALQKKNELEMEKIKSKLSRKNDSKSISDARLRYELRRKTNLSAENS</sequence>
<feature type="domain" description="Nuclear speckle splicing regulatory protein 1 N-terminal" evidence="4">
    <location>
        <begin position="66"/>
        <end position="180"/>
    </location>
</feature>
<dbReference type="Pfam" id="PF09745">
    <property type="entry name" value="NSRP1_N"/>
    <property type="match status" value="1"/>
</dbReference>
<dbReference type="GO" id="GO:0000381">
    <property type="term" value="P:regulation of alternative mRNA splicing, via spliceosome"/>
    <property type="evidence" value="ECO:0007669"/>
    <property type="project" value="InterPro"/>
</dbReference>
<comment type="caution">
    <text evidence="5">The sequence shown here is derived from an EMBL/GenBank/DDBJ whole genome shotgun (WGS) entry which is preliminary data.</text>
</comment>
<protein>
    <recommendedName>
        <fullName evidence="4">Nuclear speckle splicing regulatory protein 1 N-terminal domain-containing protein</fullName>
    </recommendedName>
</protein>
<gene>
    <name evidence="5" type="ORF">BB561_000884</name>
</gene>
<dbReference type="OrthoDB" id="446635at2759"/>
<accession>A0A2T9YX51</accession>
<dbReference type="PANTHER" id="PTHR47845">
    <property type="entry name" value="NUCLEAR SPECKLE SPLICING REGULATORY PROTEIN 1 HOMOLOG"/>
    <property type="match status" value="1"/>
</dbReference>
<evidence type="ECO:0000256" key="3">
    <source>
        <dbReference type="SAM" id="MobiDB-lite"/>
    </source>
</evidence>
<comment type="similarity">
    <text evidence="1">Belongs to the NSRP1 family.</text>
</comment>
<feature type="region of interest" description="Disordered" evidence="3">
    <location>
        <begin position="1"/>
        <end position="31"/>
    </location>
</feature>
<evidence type="ECO:0000259" key="4">
    <source>
        <dbReference type="Pfam" id="PF09745"/>
    </source>
</evidence>
<evidence type="ECO:0000313" key="5">
    <source>
        <dbReference type="EMBL" id="PVU96905.1"/>
    </source>
</evidence>
<feature type="compositionally biased region" description="Polar residues" evidence="3">
    <location>
        <begin position="311"/>
        <end position="325"/>
    </location>
</feature>
<proteinExistence type="inferred from homology"/>
<dbReference type="InterPro" id="IPR018612">
    <property type="entry name" value="NSRP1_N"/>
</dbReference>
<organism evidence="5 6">
    <name type="scientific">Smittium simulii</name>
    <dbReference type="NCBI Taxonomy" id="133385"/>
    <lineage>
        <taxon>Eukaryota</taxon>
        <taxon>Fungi</taxon>
        <taxon>Fungi incertae sedis</taxon>
        <taxon>Zoopagomycota</taxon>
        <taxon>Kickxellomycotina</taxon>
        <taxon>Harpellomycetes</taxon>
        <taxon>Harpellales</taxon>
        <taxon>Legeriomycetaceae</taxon>
        <taxon>Smittium</taxon>
    </lineage>
</organism>
<evidence type="ECO:0000313" key="6">
    <source>
        <dbReference type="Proteomes" id="UP000245383"/>
    </source>
</evidence>
<dbReference type="InterPro" id="IPR053246">
    <property type="entry name" value="NS_splicing_regulatory_protein"/>
</dbReference>
<keyword evidence="2" id="KW-0175">Coiled coil</keyword>
<dbReference type="AlphaFoldDB" id="A0A2T9YX51"/>
<reference evidence="5 6" key="1">
    <citation type="journal article" date="2018" name="MBio">
        <title>Comparative Genomics Reveals the Core Gene Toolbox for the Fungus-Insect Symbiosis.</title>
        <authorList>
            <person name="Wang Y."/>
            <person name="Stata M."/>
            <person name="Wang W."/>
            <person name="Stajich J.E."/>
            <person name="White M.M."/>
            <person name="Moncalvo J.M."/>
        </authorList>
    </citation>
    <scope>NUCLEOTIDE SEQUENCE [LARGE SCALE GENOMIC DNA]</scope>
    <source>
        <strain evidence="5 6">SWE-8-4</strain>
    </source>
</reference>
<name>A0A2T9YX51_9FUNG</name>
<dbReference type="STRING" id="133385.A0A2T9YX51"/>
<dbReference type="EMBL" id="MBFR01000022">
    <property type="protein sequence ID" value="PVU96905.1"/>
    <property type="molecule type" value="Genomic_DNA"/>
</dbReference>
<evidence type="ECO:0000256" key="1">
    <source>
        <dbReference type="ARBA" id="ARBA00010126"/>
    </source>
</evidence>
<feature type="compositionally biased region" description="Polar residues" evidence="3">
    <location>
        <begin position="280"/>
        <end position="298"/>
    </location>
</feature>
<feature type="region of interest" description="Disordered" evidence="3">
    <location>
        <begin position="280"/>
        <end position="325"/>
    </location>
</feature>
<keyword evidence="6" id="KW-1185">Reference proteome</keyword>
<dbReference type="Proteomes" id="UP000245383">
    <property type="component" value="Unassembled WGS sequence"/>
</dbReference>
<feature type="compositionally biased region" description="Polar residues" evidence="3">
    <location>
        <begin position="1"/>
        <end position="13"/>
    </location>
</feature>
<evidence type="ECO:0000256" key="2">
    <source>
        <dbReference type="ARBA" id="ARBA00023054"/>
    </source>
</evidence>
<dbReference type="PANTHER" id="PTHR47845:SF1">
    <property type="entry name" value="NUCLEAR SPECKLE SPLICING REGULATORY PROTEIN 1 HOMOLOG"/>
    <property type="match status" value="1"/>
</dbReference>